<dbReference type="RefSeq" id="WP_155471263.1">
    <property type="nucleotide sequence ID" value="NZ_BMKG01000004.1"/>
</dbReference>
<evidence type="ECO:0000313" key="4">
    <source>
        <dbReference type="Proteomes" id="UP000622638"/>
    </source>
</evidence>
<dbReference type="EMBL" id="WNKZ01000039">
    <property type="protein sequence ID" value="MTV53959.1"/>
    <property type="molecule type" value="Genomic_DNA"/>
</dbReference>
<protein>
    <submittedName>
        <fullName evidence="2">Uncharacterized protein</fullName>
    </submittedName>
</protein>
<reference evidence="4" key="2">
    <citation type="journal article" date="2019" name="Int. J. Syst. Evol. Microbiol.">
        <title>The Global Catalogue of Microorganisms (GCM) 10K type strain sequencing project: providing services to taxonomists for standard genome sequencing and annotation.</title>
        <authorList>
            <consortium name="The Broad Institute Genomics Platform"/>
            <consortium name="The Broad Institute Genome Sequencing Center for Infectious Disease"/>
            <person name="Wu L."/>
            <person name="Ma J."/>
        </authorList>
    </citation>
    <scope>NUCLEOTIDE SEQUENCE [LARGE SCALE GENOMIC DNA]</scope>
    <source>
        <strain evidence="4">CGMCC 1.15931</strain>
    </source>
</reference>
<gene>
    <name evidence="1" type="ORF">GCM10011572_13960</name>
    <name evidence="2" type="ORF">GM672_14605</name>
</gene>
<reference evidence="1" key="4">
    <citation type="submission" date="2024-05" db="EMBL/GenBank/DDBJ databases">
        <authorList>
            <person name="Sun Q."/>
            <person name="Zhou Y."/>
        </authorList>
    </citation>
    <scope>NUCLEOTIDE SEQUENCE</scope>
    <source>
        <strain evidence="1">CGMCC 1.15931</strain>
    </source>
</reference>
<comment type="caution">
    <text evidence="2">The sequence shown here is derived from an EMBL/GenBank/DDBJ whole genome shotgun (WGS) entry which is preliminary data.</text>
</comment>
<evidence type="ECO:0000313" key="2">
    <source>
        <dbReference type="EMBL" id="MTV53959.1"/>
    </source>
</evidence>
<dbReference type="AlphaFoldDB" id="A0A6I3SY36"/>
<name>A0A6I3SY36_9BURK</name>
<evidence type="ECO:0000313" key="3">
    <source>
        <dbReference type="Proteomes" id="UP000430634"/>
    </source>
</evidence>
<proteinExistence type="predicted"/>
<organism evidence="2 3">
    <name type="scientific">Pseudoduganella buxea</name>
    <dbReference type="NCBI Taxonomy" id="1949069"/>
    <lineage>
        <taxon>Bacteria</taxon>
        <taxon>Pseudomonadati</taxon>
        <taxon>Pseudomonadota</taxon>
        <taxon>Betaproteobacteria</taxon>
        <taxon>Burkholderiales</taxon>
        <taxon>Oxalobacteraceae</taxon>
        <taxon>Telluria group</taxon>
        <taxon>Pseudoduganella</taxon>
    </lineage>
</organism>
<reference evidence="1" key="1">
    <citation type="journal article" date="2014" name="Int. J. Syst. Evol. Microbiol.">
        <title>Complete genome of a new Firmicutes species belonging to the dominant human colonic microbiota ('Ruminococcus bicirculans') reveals two chromosomes and a selective capacity to utilize plant glucans.</title>
        <authorList>
            <consortium name="NISC Comparative Sequencing Program"/>
            <person name="Wegmann U."/>
            <person name="Louis P."/>
            <person name="Goesmann A."/>
            <person name="Henrissat B."/>
            <person name="Duncan S.H."/>
            <person name="Flint H.J."/>
        </authorList>
    </citation>
    <scope>NUCLEOTIDE SEQUENCE</scope>
    <source>
        <strain evidence="1">CGMCC 1.15931</strain>
    </source>
</reference>
<accession>A0A6I3SY36</accession>
<evidence type="ECO:0000313" key="1">
    <source>
        <dbReference type="EMBL" id="GGB93188.1"/>
    </source>
</evidence>
<dbReference type="Proteomes" id="UP000622638">
    <property type="component" value="Unassembled WGS sequence"/>
</dbReference>
<dbReference type="EMBL" id="BMKG01000004">
    <property type="protein sequence ID" value="GGB93188.1"/>
    <property type="molecule type" value="Genomic_DNA"/>
</dbReference>
<dbReference type="Proteomes" id="UP000430634">
    <property type="component" value="Unassembled WGS sequence"/>
</dbReference>
<sequence>MDGTLCFRARHPQTIRRAASPFLPVERYDEDIFARVRAAFPHAAANAP</sequence>
<reference evidence="2 3" key="3">
    <citation type="submission" date="2019-11" db="EMBL/GenBank/DDBJ databases">
        <title>Type strains purchased from KCTC, JCM and DSMZ.</title>
        <authorList>
            <person name="Lu H."/>
        </authorList>
    </citation>
    <scope>NUCLEOTIDE SEQUENCE [LARGE SCALE GENOMIC DNA]</scope>
    <source>
        <strain evidence="2 3">KCTC 52429</strain>
    </source>
</reference>
<keyword evidence="4" id="KW-1185">Reference proteome</keyword>